<dbReference type="SUPFAM" id="SSF47323">
    <property type="entry name" value="Anticodon-binding domain of a subclass of class I aminoacyl-tRNA synthetases"/>
    <property type="match status" value="1"/>
</dbReference>
<dbReference type="SUPFAM" id="SSF52374">
    <property type="entry name" value="Nucleotidylyl transferase"/>
    <property type="match status" value="1"/>
</dbReference>
<dbReference type="InterPro" id="IPR014758">
    <property type="entry name" value="Met-tRNA_synth"/>
</dbReference>
<keyword evidence="8 12" id="KW-0030">Aminoacyl-tRNA synthetase</keyword>
<keyword evidence="7 12" id="KW-0648">Protein biosynthesis</keyword>
<evidence type="ECO:0000256" key="2">
    <source>
        <dbReference type="ARBA" id="ARBA00005594"/>
    </source>
</evidence>
<evidence type="ECO:0000256" key="6">
    <source>
        <dbReference type="ARBA" id="ARBA00022840"/>
    </source>
</evidence>
<comment type="caution">
    <text evidence="15">The sequence shown here is derived from an EMBL/GenBank/DDBJ whole genome shotgun (WGS) entry which is preliminary data.</text>
</comment>
<feature type="domain" description="Methionyl/Leucyl tRNA synthetase" evidence="13">
    <location>
        <begin position="38"/>
        <end position="407"/>
    </location>
</feature>
<comment type="subcellular location">
    <subcellularLocation>
        <location evidence="1">Cytoplasm</location>
    </subcellularLocation>
</comment>
<keyword evidence="16" id="KW-1185">Reference proteome</keyword>
<dbReference type="InterPro" id="IPR001412">
    <property type="entry name" value="aa-tRNA-synth_I_CS"/>
</dbReference>
<dbReference type="InterPro" id="IPR015413">
    <property type="entry name" value="Methionyl/Leucyl_tRNA_Synth"/>
</dbReference>
<evidence type="ECO:0000256" key="8">
    <source>
        <dbReference type="ARBA" id="ARBA00023146"/>
    </source>
</evidence>
<comment type="catalytic activity">
    <reaction evidence="10">
        <text>tRNA(Met) + L-methionine + ATP = L-methionyl-tRNA(Met) + AMP + diphosphate</text>
        <dbReference type="Rhea" id="RHEA:13481"/>
        <dbReference type="Rhea" id="RHEA-COMP:9667"/>
        <dbReference type="Rhea" id="RHEA-COMP:9698"/>
        <dbReference type="ChEBI" id="CHEBI:30616"/>
        <dbReference type="ChEBI" id="CHEBI:33019"/>
        <dbReference type="ChEBI" id="CHEBI:57844"/>
        <dbReference type="ChEBI" id="CHEBI:78442"/>
        <dbReference type="ChEBI" id="CHEBI:78530"/>
        <dbReference type="ChEBI" id="CHEBI:456215"/>
        <dbReference type="EC" id="6.1.1.10"/>
    </reaction>
</comment>
<dbReference type="PROSITE" id="PS00178">
    <property type="entry name" value="AA_TRNA_LIGASE_I"/>
    <property type="match status" value="1"/>
</dbReference>
<dbReference type="InterPro" id="IPR041872">
    <property type="entry name" value="Anticodon_Met"/>
</dbReference>
<evidence type="ECO:0000256" key="12">
    <source>
        <dbReference type="RuleBase" id="RU363039"/>
    </source>
</evidence>
<dbReference type="GO" id="GO:0005739">
    <property type="term" value="C:mitochondrion"/>
    <property type="evidence" value="ECO:0007669"/>
    <property type="project" value="UniProtKB-ARBA"/>
</dbReference>
<proteinExistence type="inferred from homology"/>
<dbReference type="NCBIfam" id="TIGR00398">
    <property type="entry name" value="metG"/>
    <property type="match status" value="1"/>
</dbReference>
<evidence type="ECO:0000259" key="14">
    <source>
        <dbReference type="Pfam" id="PF19303"/>
    </source>
</evidence>
<dbReference type="Gene3D" id="3.40.50.620">
    <property type="entry name" value="HUPs"/>
    <property type="match status" value="1"/>
</dbReference>
<dbReference type="InterPro" id="IPR023457">
    <property type="entry name" value="Met-tRNA_synth_2"/>
</dbReference>
<evidence type="ECO:0000256" key="10">
    <source>
        <dbReference type="ARBA" id="ARBA00047364"/>
    </source>
</evidence>
<dbReference type="Pfam" id="PF19303">
    <property type="entry name" value="Anticodon_3"/>
    <property type="match status" value="1"/>
</dbReference>
<dbReference type="InterPro" id="IPR009080">
    <property type="entry name" value="tRNAsynth_Ia_anticodon-bd"/>
</dbReference>
<reference evidence="15" key="1">
    <citation type="submission" date="2022-11" db="EMBL/GenBank/DDBJ databases">
        <title>Genome Sequence of Cubamyces cubensis.</title>
        <authorList>
            <person name="Buettner E."/>
        </authorList>
    </citation>
    <scope>NUCLEOTIDE SEQUENCE</scope>
    <source>
        <strain evidence="15">MPL-01</strain>
    </source>
</reference>
<dbReference type="CDD" id="cd00814">
    <property type="entry name" value="MetRS_core"/>
    <property type="match status" value="1"/>
</dbReference>
<evidence type="ECO:0000259" key="13">
    <source>
        <dbReference type="Pfam" id="PF09334"/>
    </source>
</evidence>
<dbReference type="AlphaFoldDB" id="A0AAD7X4C0"/>
<dbReference type="GO" id="GO:0005524">
    <property type="term" value="F:ATP binding"/>
    <property type="evidence" value="ECO:0007669"/>
    <property type="project" value="UniProtKB-KW"/>
</dbReference>
<keyword evidence="4 12" id="KW-0436">Ligase</keyword>
<dbReference type="PANTHER" id="PTHR43326">
    <property type="entry name" value="METHIONYL-TRNA SYNTHETASE"/>
    <property type="match status" value="1"/>
</dbReference>
<organism evidence="15 16">
    <name type="scientific">Trametes cubensis</name>
    <dbReference type="NCBI Taxonomy" id="1111947"/>
    <lineage>
        <taxon>Eukaryota</taxon>
        <taxon>Fungi</taxon>
        <taxon>Dikarya</taxon>
        <taxon>Basidiomycota</taxon>
        <taxon>Agaricomycotina</taxon>
        <taxon>Agaricomycetes</taxon>
        <taxon>Polyporales</taxon>
        <taxon>Polyporaceae</taxon>
        <taxon>Trametes</taxon>
    </lineage>
</organism>
<dbReference type="EMBL" id="JAPEVG010001014">
    <property type="protein sequence ID" value="KAJ8454246.1"/>
    <property type="molecule type" value="Genomic_DNA"/>
</dbReference>
<evidence type="ECO:0000313" key="15">
    <source>
        <dbReference type="EMBL" id="KAJ8454246.1"/>
    </source>
</evidence>
<dbReference type="PANTHER" id="PTHR43326:SF1">
    <property type="entry name" value="METHIONINE--TRNA LIGASE, MITOCHONDRIAL"/>
    <property type="match status" value="1"/>
</dbReference>
<dbReference type="GO" id="GO:0006431">
    <property type="term" value="P:methionyl-tRNA aminoacylation"/>
    <property type="evidence" value="ECO:0007669"/>
    <property type="project" value="InterPro"/>
</dbReference>
<evidence type="ECO:0000256" key="11">
    <source>
        <dbReference type="ARBA" id="ARBA00068817"/>
    </source>
</evidence>
<evidence type="ECO:0000313" key="16">
    <source>
        <dbReference type="Proteomes" id="UP001215151"/>
    </source>
</evidence>
<evidence type="ECO:0000256" key="5">
    <source>
        <dbReference type="ARBA" id="ARBA00022741"/>
    </source>
</evidence>
<name>A0AAD7X4C0_9APHY</name>
<accession>A0AAD7X4C0</accession>
<dbReference type="Gene3D" id="2.170.220.10">
    <property type="match status" value="1"/>
</dbReference>
<gene>
    <name evidence="15" type="ORF">ONZ51_g13141</name>
</gene>
<dbReference type="GO" id="GO:0004825">
    <property type="term" value="F:methionine-tRNA ligase activity"/>
    <property type="evidence" value="ECO:0007669"/>
    <property type="project" value="UniProtKB-EC"/>
</dbReference>
<evidence type="ECO:0000256" key="4">
    <source>
        <dbReference type="ARBA" id="ARBA00022598"/>
    </source>
</evidence>
<dbReference type="Proteomes" id="UP001215151">
    <property type="component" value="Unassembled WGS sequence"/>
</dbReference>
<feature type="domain" description="Methionyl-tRNA synthetase anticodon-binding" evidence="14">
    <location>
        <begin position="436"/>
        <end position="527"/>
    </location>
</feature>
<dbReference type="InterPro" id="IPR014729">
    <property type="entry name" value="Rossmann-like_a/b/a_fold"/>
</dbReference>
<dbReference type="Gene3D" id="1.10.730.10">
    <property type="entry name" value="Isoleucyl-tRNA Synthetase, Domain 1"/>
    <property type="match status" value="1"/>
</dbReference>
<dbReference type="FunFam" id="2.170.220.10:FF:000001">
    <property type="entry name" value="methionine--tRNA ligase, mitochondrial"/>
    <property type="match status" value="1"/>
</dbReference>
<keyword evidence="6 12" id="KW-0067">ATP-binding</keyword>
<evidence type="ECO:0000256" key="1">
    <source>
        <dbReference type="ARBA" id="ARBA00004496"/>
    </source>
</evidence>
<evidence type="ECO:0000256" key="9">
    <source>
        <dbReference type="ARBA" id="ARBA00030904"/>
    </source>
</evidence>
<evidence type="ECO:0000256" key="7">
    <source>
        <dbReference type="ARBA" id="ARBA00022917"/>
    </source>
</evidence>
<sequence>MKRLVSLRSLPRRADLVKRQCRRYSAVAESPSDAIKPYYVTTPIFYPNAAPHIGHLHTLVIADIFARHAKLCDPNRPVRFITGTDEHGLKLQQAAEAKGMAPLDFCDELSVHFRKLTKKANVACTRFTRTTEQQHCDAVTHLWRELRDHGLIYKGRHAGWYSVSDETFYPATQVCQQEKDGVVYHISTITGSRVEWQEEDSYKLRLNEFRLRLLDHYLIHNPEAIQPPQFRADVKNMLLDGVEDLSISRRRSRLHWGIPVPDDPEHTIYVWIDALTVYLSSVGFPWKTKGNNGLADGWPPDVQVIGKDILRFHAIYLPSMLMALRLPLPKNLLVHSHWTVERTKMSKSIGNVADPVKAIDEFGIDLVRYYLARVGGRFKDDVDWSQEQLQKHSREIISLLGNLYLRATSAKIRKRVDSVPRPSISLLSSTGTSALEPLLNSLKALAPTYEQNMQRFQVADAVDTVVLALQEANLLMTQAAPWSKDTPAAVAADVQALVFETMRQCGILLQPFMPEKAALLLDSLGVPPDQRTLADAAFGKADLADVRPGVRLFDIDMSKL</sequence>
<keyword evidence="5 12" id="KW-0547">Nucleotide-binding</keyword>
<dbReference type="EC" id="6.1.1.10" evidence="3"/>
<dbReference type="Pfam" id="PF09334">
    <property type="entry name" value="tRNA-synt_1g"/>
    <property type="match status" value="1"/>
</dbReference>
<protein>
    <recommendedName>
        <fullName evidence="11">Probable methionine--tRNA ligase, mitochondrial</fullName>
        <ecNumber evidence="3">6.1.1.10</ecNumber>
    </recommendedName>
    <alternativeName>
        <fullName evidence="9">Methionyl-tRNA synthetase</fullName>
    </alternativeName>
</protein>
<comment type="similarity">
    <text evidence="2 12">Belongs to the class-I aminoacyl-tRNA synthetase family.</text>
</comment>
<evidence type="ECO:0000256" key="3">
    <source>
        <dbReference type="ARBA" id="ARBA00012838"/>
    </source>
</evidence>
<dbReference type="PRINTS" id="PR01041">
    <property type="entry name" value="TRNASYNTHMET"/>
</dbReference>
<dbReference type="InterPro" id="IPR033911">
    <property type="entry name" value="MetRS_core"/>
</dbReference>